<gene>
    <name evidence="15" type="ORF">GS18_0216610</name>
</gene>
<evidence type="ECO:0000256" key="11">
    <source>
        <dbReference type="ARBA" id="ARBA00023264"/>
    </source>
</evidence>
<evidence type="ECO:0000256" key="10">
    <source>
        <dbReference type="ARBA" id="ARBA00023209"/>
    </source>
</evidence>
<organism evidence="15 16">
    <name type="scientific">Metabacillus indicus</name>
    <name type="common">Bacillus indicus</name>
    <dbReference type="NCBI Taxonomy" id="246786"/>
    <lineage>
        <taxon>Bacteria</taxon>
        <taxon>Bacillati</taxon>
        <taxon>Bacillota</taxon>
        <taxon>Bacilli</taxon>
        <taxon>Bacillales</taxon>
        <taxon>Bacillaceae</taxon>
        <taxon>Metabacillus</taxon>
    </lineage>
</organism>
<dbReference type="OrthoDB" id="9762009at2"/>
<keyword evidence="11" id="KW-1208">Phospholipid metabolism</keyword>
<dbReference type="Proteomes" id="UP000028549">
    <property type="component" value="Unassembled WGS sequence"/>
</dbReference>
<sequence>MSGFLFFTAVMIILAVILSMDFYFGRRQHIKTAASTVFPKRKSNLELFTVGQHFYERLFEDIENSTHSVHVLFYIIKNDPDSESFLSLLQKKAEQGISVRLLADYVGSHELENKKIQQLKESGISFAFAHRPKWPFFFYSSQTRNHRKITVIDGRTGYTGGFNIGKEYLGKDPKFGFWRDYHLRVTGEGVRDLQRQFLTDWTAASDEQPEENKGLFPALSQGRFEHRFLTTPGMELEKNFLTFIKEAKKELLICSPYFIPGKKLMKELLNARNRGVSVKIMVPMKADHPLVKEASFPYFGPLLKAGCDIYQYYYGFYHAKVIVVDDGFCDIGTANFDKRSLFLNDEFNCLVYESSFVKEVKLTVVEDMKRSAKLTLDHYNSRSVRQRVMEKTASFVSYFL</sequence>
<keyword evidence="5 13" id="KW-0812">Transmembrane</keyword>
<dbReference type="EC" id="2.7.8.-" evidence="12"/>
<evidence type="ECO:0000313" key="16">
    <source>
        <dbReference type="Proteomes" id="UP000028549"/>
    </source>
</evidence>
<keyword evidence="16" id="KW-1185">Reference proteome</keyword>
<dbReference type="InterPro" id="IPR022924">
    <property type="entry name" value="Cardiolipin_synthase"/>
</dbReference>
<dbReference type="PANTHER" id="PTHR21248">
    <property type="entry name" value="CARDIOLIPIN SYNTHASE"/>
    <property type="match status" value="1"/>
</dbReference>
<dbReference type="GO" id="GO:0008808">
    <property type="term" value="F:cardiolipin synthase activity"/>
    <property type="evidence" value="ECO:0007669"/>
    <property type="project" value="UniProtKB-UniRule"/>
</dbReference>
<evidence type="ECO:0000256" key="6">
    <source>
        <dbReference type="ARBA" id="ARBA00022737"/>
    </source>
</evidence>
<keyword evidence="2" id="KW-1003">Cell membrane</keyword>
<accession>A0A084GNW8</accession>
<evidence type="ECO:0000256" key="12">
    <source>
        <dbReference type="NCBIfam" id="TIGR04265"/>
    </source>
</evidence>
<dbReference type="CDD" id="cd09110">
    <property type="entry name" value="PLDc_CLS_1"/>
    <property type="match status" value="1"/>
</dbReference>
<keyword evidence="9 13" id="KW-0472">Membrane</keyword>
<evidence type="ECO:0000313" key="15">
    <source>
        <dbReference type="EMBL" id="KEZ49030.1"/>
    </source>
</evidence>
<evidence type="ECO:0000259" key="14">
    <source>
        <dbReference type="PROSITE" id="PS50035"/>
    </source>
</evidence>
<dbReference type="Gene3D" id="3.30.870.10">
    <property type="entry name" value="Endonuclease Chain A"/>
    <property type="match status" value="2"/>
</dbReference>
<dbReference type="PROSITE" id="PS50035">
    <property type="entry name" value="PLD"/>
    <property type="match status" value="2"/>
</dbReference>
<dbReference type="InterPro" id="IPR025202">
    <property type="entry name" value="PLD-like_dom"/>
</dbReference>
<keyword evidence="10" id="KW-0594">Phospholipid biosynthesis</keyword>
<dbReference type="NCBIfam" id="TIGR04265">
    <property type="entry name" value="bac_cardiolipin"/>
    <property type="match status" value="1"/>
</dbReference>
<dbReference type="CDD" id="cd09112">
    <property type="entry name" value="PLDc_CLS_2"/>
    <property type="match status" value="1"/>
</dbReference>
<keyword evidence="7 13" id="KW-1133">Transmembrane helix</keyword>
<feature type="transmembrane region" description="Helical" evidence="13">
    <location>
        <begin position="6"/>
        <end position="24"/>
    </location>
</feature>
<keyword evidence="8" id="KW-0443">Lipid metabolism</keyword>
<evidence type="ECO:0000256" key="7">
    <source>
        <dbReference type="ARBA" id="ARBA00022989"/>
    </source>
</evidence>
<dbReference type="STRING" id="246786.GS18_0216610"/>
<evidence type="ECO:0000256" key="2">
    <source>
        <dbReference type="ARBA" id="ARBA00022475"/>
    </source>
</evidence>
<evidence type="ECO:0000256" key="4">
    <source>
        <dbReference type="ARBA" id="ARBA00022679"/>
    </source>
</evidence>
<evidence type="ECO:0000256" key="8">
    <source>
        <dbReference type="ARBA" id="ARBA00023098"/>
    </source>
</evidence>
<dbReference type="FunFam" id="3.30.870.10:FF:000014">
    <property type="entry name" value="Cardiolipin synthase"/>
    <property type="match status" value="1"/>
</dbReference>
<evidence type="ECO:0000256" key="5">
    <source>
        <dbReference type="ARBA" id="ARBA00022692"/>
    </source>
</evidence>
<name>A0A084GNW8_METID</name>
<evidence type="ECO:0000256" key="9">
    <source>
        <dbReference type="ARBA" id="ARBA00023136"/>
    </source>
</evidence>
<dbReference type="PIRSF" id="PIRSF000850">
    <property type="entry name" value="Phospholipase_D_PSS"/>
    <property type="match status" value="1"/>
</dbReference>
<dbReference type="SMART" id="SM00155">
    <property type="entry name" value="PLDc"/>
    <property type="match status" value="2"/>
</dbReference>
<dbReference type="RefSeq" id="WP_029566576.1">
    <property type="nucleotide sequence ID" value="NZ_JNVC02000013.1"/>
</dbReference>
<protein>
    <recommendedName>
        <fullName evidence="12">Cardiolipin synthase</fullName>
        <ecNumber evidence="12">2.7.8.-</ecNumber>
    </recommendedName>
</protein>
<keyword evidence="4" id="KW-0808">Transferase</keyword>
<feature type="domain" description="PLD phosphodiesterase" evidence="14">
    <location>
        <begin position="141"/>
        <end position="168"/>
    </location>
</feature>
<evidence type="ECO:0000256" key="3">
    <source>
        <dbReference type="ARBA" id="ARBA00022516"/>
    </source>
</evidence>
<keyword evidence="6" id="KW-0677">Repeat</keyword>
<dbReference type="GO" id="GO:0005886">
    <property type="term" value="C:plasma membrane"/>
    <property type="evidence" value="ECO:0007669"/>
    <property type="project" value="UniProtKB-SubCell"/>
</dbReference>
<comment type="subcellular location">
    <subcellularLocation>
        <location evidence="1">Cell membrane</location>
    </subcellularLocation>
</comment>
<proteinExistence type="predicted"/>
<keyword evidence="3" id="KW-0444">Lipid biosynthesis</keyword>
<feature type="domain" description="PLD phosphodiesterase" evidence="14">
    <location>
        <begin position="313"/>
        <end position="340"/>
    </location>
</feature>
<evidence type="ECO:0000256" key="13">
    <source>
        <dbReference type="SAM" id="Phobius"/>
    </source>
</evidence>
<dbReference type="SUPFAM" id="SSF56024">
    <property type="entry name" value="Phospholipase D/nuclease"/>
    <property type="match status" value="2"/>
</dbReference>
<evidence type="ECO:0000256" key="1">
    <source>
        <dbReference type="ARBA" id="ARBA00004236"/>
    </source>
</evidence>
<dbReference type="Pfam" id="PF13091">
    <property type="entry name" value="PLDc_2"/>
    <property type="match status" value="2"/>
</dbReference>
<dbReference type="PANTHER" id="PTHR21248:SF7">
    <property type="entry name" value="MINOR CARDIOLIPIN SYNTHASE CLSB"/>
    <property type="match status" value="1"/>
</dbReference>
<dbReference type="EMBL" id="JNVC02000013">
    <property type="protein sequence ID" value="KEZ49030.1"/>
    <property type="molecule type" value="Genomic_DNA"/>
</dbReference>
<dbReference type="GO" id="GO:0032049">
    <property type="term" value="P:cardiolipin biosynthetic process"/>
    <property type="evidence" value="ECO:0007669"/>
    <property type="project" value="UniProtKB-UniRule"/>
</dbReference>
<dbReference type="AlphaFoldDB" id="A0A084GNW8"/>
<comment type="caution">
    <text evidence="15">The sequence shown here is derived from an EMBL/GenBank/DDBJ whole genome shotgun (WGS) entry which is preliminary data.</text>
</comment>
<reference evidence="15 16" key="1">
    <citation type="journal article" date="2005" name="Int. J. Syst. Evol. Microbiol.">
        <title>Bacillus cibi sp. nov., isolated from jeotgal, a traditional Korean fermented seafood.</title>
        <authorList>
            <person name="Yoon J.H."/>
            <person name="Lee C.H."/>
            <person name="Oh T.K."/>
        </authorList>
    </citation>
    <scope>NUCLEOTIDE SEQUENCE [LARGE SCALE GENOMIC DNA]</scope>
    <source>
        <strain evidence="15 16">DSM 16189</strain>
    </source>
</reference>
<dbReference type="InterPro" id="IPR001736">
    <property type="entry name" value="PLipase_D/transphosphatidylase"/>
</dbReference>